<accession>F9D3I0</accession>
<name>F9D3I0_PREDD</name>
<dbReference type="EC" id="1.1.1.100" evidence="2"/>
<dbReference type="eggNOG" id="COG1028">
    <property type="taxonomic scope" value="Bacteria"/>
</dbReference>
<dbReference type="STRING" id="908937.Prede_0022"/>
<dbReference type="Gene3D" id="3.40.50.720">
    <property type="entry name" value="NAD(P)-binding Rossmann-like Domain"/>
    <property type="match status" value="1"/>
</dbReference>
<reference evidence="2 3" key="1">
    <citation type="submission" date="2011-04" db="EMBL/GenBank/DDBJ databases">
        <authorList>
            <person name="Muzny D."/>
            <person name="Qin X."/>
            <person name="Deng J."/>
            <person name="Jiang H."/>
            <person name="Liu Y."/>
            <person name="Qu J."/>
            <person name="Song X.-Z."/>
            <person name="Zhang L."/>
            <person name="Thornton R."/>
            <person name="Coyle M."/>
            <person name="Francisco L."/>
            <person name="Jackson L."/>
            <person name="Javaid M."/>
            <person name="Korchina V."/>
            <person name="Kovar C."/>
            <person name="Mata R."/>
            <person name="Mathew T."/>
            <person name="Ngo R."/>
            <person name="Nguyen L."/>
            <person name="Nguyen N."/>
            <person name="Okwuonu G."/>
            <person name="Ongeri F."/>
            <person name="Pham C."/>
            <person name="Simmons D."/>
            <person name="Wilczek-Boney K."/>
            <person name="Hale W."/>
            <person name="Jakkamsetti A."/>
            <person name="Pham P."/>
            <person name="Ruth R."/>
            <person name="San Lucas F."/>
            <person name="Warren J."/>
            <person name="Zhang J."/>
            <person name="Zhao Z."/>
            <person name="Zhou C."/>
            <person name="Zhu D."/>
            <person name="Lee S."/>
            <person name="Bess C."/>
            <person name="Blankenburg K."/>
            <person name="Forbes L."/>
            <person name="Fu Q."/>
            <person name="Gubbala S."/>
            <person name="Hirani K."/>
            <person name="Jayaseelan J.C."/>
            <person name="Lara F."/>
            <person name="Munidasa M."/>
            <person name="Palculict T."/>
            <person name="Patil S."/>
            <person name="Pu L.-L."/>
            <person name="Saada N."/>
            <person name="Tang L."/>
            <person name="Weissenberger G."/>
            <person name="Zhu Y."/>
            <person name="Hemphill L."/>
            <person name="Shang Y."/>
            <person name="Youmans B."/>
            <person name="Ayvaz T."/>
            <person name="Ross M."/>
            <person name="Santibanez J."/>
            <person name="Aqrawi P."/>
            <person name="Gross S."/>
            <person name="Joshi V."/>
            <person name="Fowler G."/>
            <person name="Nazareth L."/>
            <person name="Reid J."/>
            <person name="Worley K."/>
            <person name="Petrosino J."/>
            <person name="Highlander S."/>
            <person name="Gibbs R."/>
        </authorList>
    </citation>
    <scope>NUCLEOTIDE SEQUENCE [LARGE SCALE GENOMIC DNA]</scope>
    <source>
        <strain evidence="2 3">DSM 3688</strain>
    </source>
</reference>
<dbReference type="RefSeq" id="WP_005845591.1">
    <property type="nucleotide sequence ID" value="NC_019960.1"/>
</dbReference>
<evidence type="ECO:0000256" key="1">
    <source>
        <dbReference type="ARBA" id="ARBA00006484"/>
    </source>
</evidence>
<evidence type="ECO:0000313" key="2">
    <source>
        <dbReference type="EMBL" id="EGQ14731.1"/>
    </source>
</evidence>
<comment type="caution">
    <text evidence="2">The sequence shown here is derived from an EMBL/GenBank/DDBJ whole genome shotgun (WGS) entry which is preliminary data.</text>
</comment>
<dbReference type="AlphaFoldDB" id="F9D3I0"/>
<dbReference type="CDD" id="cd05233">
    <property type="entry name" value="SDR_c"/>
    <property type="match status" value="1"/>
</dbReference>
<sequence length="251" mass="26962">MKTMYNLENKVAIVTGGGSGIGQTIALRLADEGAHVVIIGRTEKSLKETAEKHENISYVVADITKTADLERLFSEVKVKFGRLDILVNNAGVAPVTPLESLKMEEYDNTFNINVRGIVDAGRQALPLLKASHGTIINISSSVSLRPMANMSVYSASKAAVSVITKAWPREFSKEGIRVKAVNVGPIWTPIYEKTDLDPEAAKKHIETVQALIPMGRFGKPEEIAAAVAFLASDEASFVSGSEFAVDGGFTA</sequence>
<dbReference type="Proteomes" id="UP000007820">
    <property type="component" value="Unassembled WGS sequence"/>
</dbReference>
<dbReference type="FunFam" id="3.40.50.720:FF:000084">
    <property type="entry name" value="Short-chain dehydrogenase reductase"/>
    <property type="match status" value="1"/>
</dbReference>
<dbReference type="InterPro" id="IPR002347">
    <property type="entry name" value="SDR_fam"/>
</dbReference>
<dbReference type="PRINTS" id="PR00080">
    <property type="entry name" value="SDRFAMILY"/>
</dbReference>
<organism evidence="2 3">
    <name type="scientific">Prevotella dentalis (strain ATCC 49559 / DSM 3688 / JCM 13448 / NCTC 12043 / ES 2772)</name>
    <name type="common">Mitsuokella dentalis</name>
    <dbReference type="NCBI Taxonomy" id="908937"/>
    <lineage>
        <taxon>Bacteria</taxon>
        <taxon>Pseudomonadati</taxon>
        <taxon>Bacteroidota</taxon>
        <taxon>Bacteroidia</taxon>
        <taxon>Bacteroidales</taxon>
        <taxon>Prevotellaceae</taxon>
        <taxon>Prevotella</taxon>
    </lineage>
</organism>
<dbReference type="SUPFAM" id="SSF51735">
    <property type="entry name" value="NAD(P)-binding Rossmann-fold domains"/>
    <property type="match status" value="1"/>
</dbReference>
<evidence type="ECO:0000313" key="3">
    <source>
        <dbReference type="Proteomes" id="UP000007820"/>
    </source>
</evidence>
<dbReference type="PRINTS" id="PR00081">
    <property type="entry name" value="GDHRDH"/>
</dbReference>
<keyword evidence="2" id="KW-0560">Oxidoreductase</keyword>
<dbReference type="GO" id="GO:0004316">
    <property type="term" value="F:3-oxoacyl-[acyl-carrier-protein] reductase (NADPH) activity"/>
    <property type="evidence" value="ECO:0007669"/>
    <property type="project" value="UniProtKB-EC"/>
</dbReference>
<dbReference type="PANTHER" id="PTHR43975">
    <property type="entry name" value="ZGC:101858"/>
    <property type="match status" value="1"/>
</dbReference>
<dbReference type="InterPro" id="IPR036291">
    <property type="entry name" value="NAD(P)-bd_dom_sf"/>
</dbReference>
<dbReference type="PANTHER" id="PTHR43975:SF2">
    <property type="entry name" value="EG:BACR7A4.14 PROTEIN-RELATED"/>
    <property type="match status" value="1"/>
</dbReference>
<comment type="similarity">
    <text evidence="1">Belongs to the short-chain dehydrogenases/reductases (SDR) family.</text>
</comment>
<dbReference type="NCBIfam" id="NF005559">
    <property type="entry name" value="PRK07231.1"/>
    <property type="match status" value="1"/>
</dbReference>
<dbReference type="Pfam" id="PF13561">
    <property type="entry name" value="adh_short_C2"/>
    <property type="match status" value="1"/>
</dbReference>
<dbReference type="EMBL" id="AFPW01000019">
    <property type="protein sequence ID" value="EGQ14731.1"/>
    <property type="molecule type" value="Genomic_DNA"/>
</dbReference>
<proteinExistence type="inferred from homology"/>
<gene>
    <name evidence="2" type="primary">fabG</name>
    <name evidence="2" type="ORF">HMPREF9136_1408</name>
</gene>
<protein>
    <submittedName>
        <fullName evidence="2">3-oxoacyl-[acyl-carrier-protein] reductase</fullName>
        <ecNumber evidence="2">1.1.1.100</ecNumber>
    </submittedName>
</protein>